<protein>
    <recommendedName>
        <fullName evidence="2">NodB homology domain-containing protein</fullName>
    </recommendedName>
</protein>
<evidence type="ECO:0000259" key="2">
    <source>
        <dbReference type="PROSITE" id="PS51677"/>
    </source>
</evidence>
<feature type="domain" description="NodB homology" evidence="2">
    <location>
        <begin position="118"/>
        <end position="298"/>
    </location>
</feature>
<reference evidence="3 4" key="1">
    <citation type="journal article" date="2019" name="Int. J. Syst. Evol. Microbiol.">
        <title>The Global Catalogue of Microorganisms (GCM) 10K type strain sequencing project: providing services to taxonomists for standard genome sequencing and annotation.</title>
        <authorList>
            <consortium name="The Broad Institute Genomics Platform"/>
            <consortium name="The Broad Institute Genome Sequencing Center for Infectious Disease"/>
            <person name="Wu L."/>
            <person name="Ma J."/>
        </authorList>
    </citation>
    <scope>NUCLEOTIDE SEQUENCE [LARGE SCALE GENOMIC DNA]</scope>
    <source>
        <strain evidence="3 4">JCM 3325</strain>
    </source>
</reference>
<feature type="compositionally biased region" description="Basic residues" evidence="1">
    <location>
        <begin position="69"/>
        <end position="78"/>
    </location>
</feature>
<dbReference type="InterPro" id="IPR011330">
    <property type="entry name" value="Glyco_hydro/deAcase_b/a-brl"/>
</dbReference>
<gene>
    <name evidence="3" type="ORF">GCM10010191_67100</name>
</gene>
<sequence>MTYCDHFARVDPIDTDSVAVVGVVDSSVASRRKALWLMGAAGFACLAADSTGSNSPLSARPGTVARTRPVVHRPRPKPTPKPTPTPRPAPWTPTRLTALKPKEPIRDLKELVPPPPEQTIALTIDDGPHPEWTPKVLDLLAEHQVRATFFIIGAQVKEFPQLTQRIAAAGHQICNHTMTHPLSFDDLSKKELRKEIGEAHDRIAQVSGVVPVFFRAPGGAWSPAVVDVVAEHGMLPIDWAVDPRDWARPGVGSIRKTLTASESGNILLVHDGGGDRSQTVKALKGAIPKLKKRGLSFVAL</sequence>
<dbReference type="InterPro" id="IPR050248">
    <property type="entry name" value="Polysacc_deacetylase_ArnD"/>
</dbReference>
<feature type="compositionally biased region" description="Pro residues" evidence="1">
    <location>
        <begin position="79"/>
        <end position="91"/>
    </location>
</feature>
<dbReference type="InterPro" id="IPR002509">
    <property type="entry name" value="NODB_dom"/>
</dbReference>
<evidence type="ECO:0000256" key="1">
    <source>
        <dbReference type="SAM" id="MobiDB-lite"/>
    </source>
</evidence>
<accession>A0ABN3JVM8</accession>
<comment type="caution">
    <text evidence="3">The sequence shown here is derived from an EMBL/GenBank/DDBJ whole genome shotgun (WGS) entry which is preliminary data.</text>
</comment>
<dbReference type="SUPFAM" id="SSF88713">
    <property type="entry name" value="Glycoside hydrolase/deacetylase"/>
    <property type="match status" value="1"/>
</dbReference>
<dbReference type="PANTHER" id="PTHR10587">
    <property type="entry name" value="GLYCOSYL TRANSFERASE-RELATED"/>
    <property type="match status" value="1"/>
</dbReference>
<dbReference type="Gene3D" id="3.20.20.370">
    <property type="entry name" value="Glycoside hydrolase/deacetylase"/>
    <property type="match status" value="1"/>
</dbReference>
<dbReference type="EMBL" id="BAAARW010000026">
    <property type="protein sequence ID" value="GAA2441457.1"/>
    <property type="molecule type" value="Genomic_DNA"/>
</dbReference>
<organism evidence="3 4">
    <name type="scientific">Actinomadura vinacea</name>
    <dbReference type="NCBI Taxonomy" id="115336"/>
    <lineage>
        <taxon>Bacteria</taxon>
        <taxon>Bacillati</taxon>
        <taxon>Actinomycetota</taxon>
        <taxon>Actinomycetes</taxon>
        <taxon>Streptosporangiales</taxon>
        <taxon>Thermomonosporaceae</taxon>
        <taxon>Actinomadura</taxon>
    </lineage>
</organism>
<evidence type="ECO:0000313" key="3">
    <source>
        <dbReference type="EMBL" id="GAA2441457.1"/>
    </source>
</evidence>
<evidence type="ECO:0000313" key="4">
    <source>
        <dbReference type="Proteomes" id="UP001501231"/>
    </source>
</evidence>
<dbReference type="PROSITE" id="PS51677">
    <property type="entry name" value="NODB"/>
    <property type="match status" value="1"/>
</dbReference>
<dbReference type="Proteomes" id="UP001501231">
    <property type="component" value="Unassembled WGS sequence"/>
</dbReference>
<keyword evidence="4" id="KW-1185">Reference proteome</keyword>
<dbReference type="Pfam" id="PF01522">
    <property type="entry name" value="Polysacc_deac_1"/>
    <property type="match status" value="1"/>
</dbReference>
<proteinExistence type="predicted"/>
<dbReference type="CDD" id="cd10917">
    <property type="entry name" value="CE4_NodB_like_6s_7s"/>
    <property type="match status" value="1"/>
</dbReference>
<name>A0ABN3JVM8_9ACTN</name>
<feature type="region of interest" description="Disordered" evidence="1">
    <location>
        <begin position="49"/>
        <end position="95"/>
    </location>
</feature>